<protein>
    <submittedName>
        <fullName evidence="5">MCE family protein</fullName>
    </submittedName>
</protein>
<feature type="region of interest" description="Disordered" evidence="1">
    <location>
        <begin position="330"/>
        <end position="350"/>
    </location>
</feature>
<keyword evidence="2" id="KW-1133">Transmembrane helix</keyword>
<dbReference type="InterPro" id="IPR052336">
    <property type="entry name" value="MlaD_Phospholipid_Transporter"/>
</dbReference>
<dbReference type="RefSeq" id="WP_345417359.1">
    <property type="nucleotide sequence ID" value="NZ_BAABGT010000032.1"/>
</dbReference>
<name>A0ABP8RTC9_9PSEU</name>
<comment type="caution">
    <text evidence="5">The sequence shown here is derived from an EMBL/GenBank/DDBJ whole genome shotgun (WGS) entry which is preliminary data.</text>
</comment>
<feature type="domain" description="Mce/MlaD" evidence="3">
    <location>
        <begin position="45"/>
        <end position="118"/>
    </location>
</feature>
<dbReference type="PANTHER" id="PTHR33371">
    <property type="entry name" value="INTERMEMBRANE PHOSPHOLIPID TRANSPORT SYSTEM BINDING PROTEIN MLAD-RELATED"/>
    <property type="match status" value="1"/>
</dbReference>
<dbReference type="Proteomes" id="UP001501598">
    <property type="component" value="Unassembled WGS sequence"/>
</dbReference>
<dbReference type="Pfam" id="PF11887">
    <property type="entry name" value="Mce4_CUP1"/>
    <property type="match status" value="1"/>
</dbReference>
<reference evidence="6" key="1">
    <citation type="journal article" date="2019" name="Int. J. Syst. Evol. Microbiol.">
        <title>The Global Catalogue of Microorganisms (GCM) 10K type strain sequencing project: providing services to taxonomists for standard genome sequencing and annotation.</title>
        <authorList>
            <consortium name="The Broad Institute Genomics Platform"/>
            <consortium name="The Broad Institute Genome Sequencing Center for Infectious Disease"/>
            <person name="Wu L."/>
            <person name="Ma J."/>
        </authorList>
    </citation>
    <scope>NUCLEOTIDE SEQUENCE [LARGE SCALE GENOMIC DNA]</scope>
    <source>
        <strain evidence="6">JCM 17906</strain>
    </source>
</reference>
<evidence type="ECO:0000313" key="5">
    <source>
        <dbReference type="EMBL" id="GAA4546468.1"/>
    </source>
</evidence>
<dbReference type="PRINTS" id="PR01782">
    <property type="entry name" value="MCEVIRFACTOR"/>
</dbReference>
<evidence type="ECO:0000256" key="1">
    <source>
        <dbReference type="SAM" id="MobiDB-lite"/>
    </source>
</evidence>
<sequence>MPVLRGKRVSEMNPLYVGIVSIALIAAAILLATNSGGIYRALSARSYTAVFSEAGGMRSGDEVRIGGVALGKVSSVELDGARVVATFTVENGPRIGQDSRAAVKTATPLGTKFLDIEPMGTGEMEAGSEFPIERTTSAYDVQQLIERLTRTTEEVDLDQLAGALDTVSDTFQDTPAPLAGAVQGLGRLSQTIATRDESLRGLLANANGVTGILAQRSSQITTLMSDGNQLLAELYQRRDDIQSLLVNLTSVLNQLNGVVDDNREQILPALDELNRAVGILASNQRSLGATIEGLRTYVTSLGEAIASGPWFYALVPNLAPTNLAQQTLPSLLDSATPPGLTAPAEGDQPR</sequence>
<organism evidence="5 6">
    <name type="scientific">Pseudonocardia xishanensis</name>
    <dbReference type="NCBI Taxonomy" id="630995"/>
    <lineage>
        <taxon>Bacteria</taxon>
        <taxon>Bacillati</taxon>
        <taxon>Actinomycetota</taxon>
        <taxon>Actinomycetes</taxon>
        <taxon>Pseudonocardiales</taxon>
        <taxon>Pseudonocardiaceae</taxon>
        <taxon>Pseudonocardia</taxon>
    </lineage>
</organism>
<keyword evidence="6" id="KW-1185">Reference proteome</keyword>
<evidence type="ECO:0000313" key="6">
    <source>
        <dbReference type="Proteomes" id="UP001501598"/>
    </source>
</evidence>
<accession>A0ABP8RTC9</accession>
<feature type="domain" description="Mammalian cell entry C-terminal" evidence="4">
    <location>
        <begin position="124"/>
        <end position="300"/>
    </location>
</feature>
<keyword evidence="2" id="KW-0812">Transmembrane</keyword>
<proteinExistence type="predicted"/>
<dbReference type="InterPro" id="IPR024516">
    <property type="entry name" value="Mce_C"/>
</dbReference>
<dbReference type="PANTHER" id="PTHR33371:SF18">
    <property type="entry name" value="MCE-FAMILY PROTEIN MCE3C"/>
    <property type="match status" value="1"/>
</dbReference>
<dbReference type="InterPro" id="IPR003399">
    <property type="entry name" value="Mce/MlaD"/>
</dbReference>
<gene>
    <name evidence="5" type="ORF">GCM10023175_28740</name>
</gene>
<dbReference type="NCBIfam" id="TIGR00996">
    <property type="entry name" value="Mtu_fam_mce"/>
    <property type="match status" value="1"/>
</dbReference>
<dbReference type="Pfam" id="PF02470">
    <property type="entry name" value="MlaD"/>
    <property type="match status" value="1"/>
</dbReference>
<dbReference type="InterPro" id="IPR005693">
    <property type="entry name" value="Mce"/>
</dbReference>
<evidence type="ECO:0000259" key="3">
    <source>
        <dbReference type="Pfam" id="PF02470"/>
    </source>
</evidence>
<dbReference type="EMBL" id="BAABGT010000032">
    <property type="protein sequence ID" value="GAA4546468.1"/>
    <property type="molecule type" value="Genomic_DNA"/>
</dbReference>
<evidence type="ECO:0000259" key="4">
    <source>
        <dbReference type="Pfam" id="PF11887"/>
    </source>
</evidence>
<evidence type="ECO:0000256" key="2">
    <source>
        <dbReference type="SAM" id="Phobius"/>
    </source>
</evidence>
<keyword evidence="2" id="KW-0472">Membrane</keyword>
<feature type="transmembrane region" description="Helical" evidence="2">
    <location>
        <begin position="15"/>
        <end position="33"/>
    </location>
</feature>